<protein>
    <submittedName>
        <fullName evidence="2">NAD-dependent DNA ligase LigA</fullName>
    </submittedName>
</protein>
<keyword evidence="2" id="KW-0436">Ligase</keyword>
<name>A0A2X5NLY2_9GAMM</name>
<dbReference type="InterPro" id="IPR001357">
    <property type="entry name" value="BRCT_dom"/>
</dbReference>
<evidence type="ECO:0000313" key="2">
    <source>
        <dbReference type="EMBL" id="SQK74421.1"/>
    </source>
</evidence>
<dbReference type="CDD" id="cd17748">
    <property type="entry name" value="BRCT_DNA_ligase_like"/>
    <property type="match status" value="1"/>
</dbReference>
<dbReference type="EMBL" id="LS483499">
    <property type="protein sequence ID" value="SQK74421.1"/>
    <property type="molecule type" value="Genomic_DNA"/>
</dbReference>
<feature type="domain" description="BRCT" evidence="1">
    <location>
        <begin position="150"/>
        <end position="239"/>
    </location>
</feature>
<proteinExistence type="predicted"/>
<gene>
    <name evidence="2" type="ORF">NCTC11468_01550</name>
</gene>
<dbReference type="AlphaFoldDB" id="A0A2X5NLY2"/>
<dbReference type="Pfam" id="PF00533">
    <property type="entry name" value="BRCT"/>
    <property type="match status" value="1"/>
</dbReference>
<reference evidence="2 3" key="1">
    <citation type="submission" date="2018-06" db="EMBL/GenBank/DDBJ databases">
        <authorList>
            <consortium name="Pathogen Informatics"/>
            <person name="Doyle S."/>
        </authorList>
    </citation>
    <scope>NUCLEOTIDE SEQUENCE [LARGE SCALE GENOMIC DNA]</scope>
    <source>
        <strain evidence="2 3">NCTC11468</strain>
    </source>
</reference>
<dbReference type="PROSITE" id="PS50172">
    <property type="entry name" value="BRCT"/>
    <property type="match status" value="1"/>
</dbReference>
<dbReference type="Gene3D" id="3.40.50.10190">
    <property type="entry name" value="BRCT domain"/>
    <property type="match status" value="1"/>
</dbReference>
<dbReference type="KEGG" id="tpty:NCTC11468_01550"/>
<organism evidence="2 3">
    <name type="scientific">Tatumella ptyseos</name>
    <dbReference type="NCBI Taxonomy" id="82987"/>
    <lineage>
        <taxon>Bacteria</taxon>
        <taxon>Pseudomonadati</taxon>
        <taxon>Pseudomonadota</taxon>
        <taxon>Gammaproteobacteria</taxon>
        <taxon>Enterobacterales</taxon>
        <taxon>Erwiniaceae</taxon>
        <taxon>Tatumella</taxon>
    </lineage>
</organism>
<dbReference type="RefSeq" id="WP_338418907.1">
    <property type="nucleotide sequence ID" value="NZ_LS483499.1"/>
</dbReference>
<evidence type="ECO:0000313" key="3">
    <source>
        <dbReference type="Proteomes" id="UP000248758"/>
    </source>
</evidence>
<dbReference type="Proteomes" id="UP000248758">
    <property type="component" value="Chromosome 1"/>
</dbReference>
<dbReference type="InterPro" id="IPR036420">
    <property type="entry name" value="BRCT_dom_sf"/>
</dbReference>
<accession>A0A2X5NLY2</accession>
<dbReference type="GO" id="GO:0016874">
    <property type="term" value="F:ligase activity"/>
    <property type="evidence" value="ECO:0007669"/>
    <property type="project" value="UniProtKB-KW"/>
</dbReference>
<sequence length="239" mass="26841">MVRSLLFRVNNILSEGKLTVQEKEDIKTFLSDIPRELLDVPNIDFYSAESDINLLTGLCKGIAADRSLSEEEIRYLNWWLRQNSTLKNNYPGKDLYKLVKEILADKVVTEEESRRLYNAICAFSGANLDDGVVEGLSTRLPCDEIDSIDFSGSTFCLTGTFLCGNRSVISKRIVDAGGDIKDSITKKINYLVVGTLSSKAWRFSAHGRKIEKAISYRDELLTGIKIITEDDLIRFLPAS</sequence>
<dbReference type="SUPFAM" id="SSF52113">
    <property type="entry name" value="BRCT domain"/>
    <property type="match status" value="1"/>
</dbReference>
<evidence type="ECO:0000259" key="1">
    <source>
        <dbReference type="PROSITE" id="PS50172"/>
    </source>
</evidence>